<dbReference type="EMBL" id="JACIFF010000003">
    <property type="protein sequence ID" value="MBB4078881.1"/>
    <property type="molecule type" value="Genomic_DNA"/>
</dbReference>
<evidence type="ECO:0000313" key="3">
    <source>
        <dbReference type="EMBL" id="MBB4078881.1"/>
    </source>
</evidence>
<keyword evidence="1" id="KW-0732">Signal</keyword>
<accession>A0A840E0Z2</accession>
<protein>
    <submittedName>
        <fullName evidence="3">Uncharacterized protein (DUF2249 family)</fullName>
    </submittedName>
</protein>
<dbReference type="InterPro" id="IPR001322">
    <property type="entry name" value="Lamin_tail_dom"/>
</dbReference>
<feature type="chain" id="PRO_5032872639" evidence="1">
    <location>
        <begin position="24"/>
        <end position="615"/>
    </location>
</feature>
<dbReference type="PROSITE" id="PS51841">
    <property type="entry name" value="LTD"/>
    <property type="match status" value="1"/>
</dbReference>
<dbReference type="RefSeq" id="WP_183495139.1">
    <property type="nucleotide sequence ID" value="NZ_JACIFF010000003.1"/>
</dbReference>
<gene>
    <name evidence="3" type="ORF">GGR28_001498</name>
</gene>
<dbReference type="AlphaFoldDB" id="A0A840E0Z2"/>
<dbReference type="InterPro" id="IPR036415">
    <property type="entry name" value="Lamin_tail_dom_sf"/>
</dbReference>
<dbReference type="Gene3D" id="2.60.40.1260">
    <property type="entry name" value="Lamin Tail domain"/>
    <property type="match status" value="1"/>
</dbReference>
<evidence type="ECO:0000313" key="4">
    <source>
        <dbReference type="Proteomes" id="UP000576209"/>
    </source>
</evidence>
<keyword evidence="4" id="KW-1185">Reference proteome</keyword>
<name>A0A840E0Z2_9BACT</name>
<comment type="caution">
    <text evidence="3">The sequence shown here is derived from an EMBL/GenBank/DDBJ whole genome shotgun (WGS) entry which is preliminary data.</text>
</comment>
<evidence type="ECO:0000259" key="2">
    <source>
        <dbReference type="PROSITE" id="PS51841"/>
    </source>
</evidence>
<feature type="signal peptide" evidence="1">
    <location>
        <begin position="1"/>
        <end position="23"/>
    </location>
</feature>
<feature type="domain" description="LTD" evidence="2">
    <location>
        <begin position="287"/>
        <end position="412"/>
    </location>
</feature>
<dbReference type="SUPFAM" id="SSF74853">
    <property type="entry name" value="Lamin A/C globular tail domain"/>
    <property type="match status" value="1"/>
</dbReference>
<proteinExistence type="predicted"/>
<dbReference type="Pfam" id="PF00932">
    <property type="entry name" value="LTD"/>
    <property type="match status" value="1"/>
</dbReference>
<organism evidence="3 4">
    <name type="scientific">Neolewinella aquimaris</name>
    <dbReference type="NCBI Taxonomy" id="1835722"/>
    <lineage>
        <taxon>Bacteria</taxon>
        <taxon>Pseudomonadati</taxon>
        <taxon>Bacteroidota</taxon>
        <taxon>Saprospiria</taxon>
        <taxon>Saprospirales</taxon>
        <taxon>Lewinellaceae</taxon>
        <taxon>Neolewinella</taxon>
    </lineage>
</organism>
<dbReference type="Proteomes" id="UP000576209">
    <property type="component" value="Unassembled WGS sequence"/>
</dbReference>
<reference evidence="3 4" key="1">
    <citation type="submission" date="2020-08" db="EMBL/GenBank/DDBJ databases">
        <title>Genomic Encyclopedia of Type Strains, Phase IV (KMG-IV): sequencing the most valuable type-strain genomes for metagenomic binning, comparative biology and taxonomic classification.</title>
        <authorList>
            <person name="Goeker M."/>
        </authorList>
    </citation>
    <scope>NUCLEOTIDE SEQUENCE [LARGE SCALE GENOMIC DNA]</scope>
    <source>
        <strain evidence="3 4">DSM 105137</strain>
    </source>
</reference>
<dbReference type="InterPro" id="IPR026444">
    <property type="entry name" value="Secre_tail"/>
</dbReference>
<evidence type="ECO:0000256" key="1">
    <source>
        <dbReference type="SAM" id="SignalP"/>
    </source>
</evidence>
<dbReference type="NCBIfam" id="TIGR04183">
    <property type="entry name" value="Por_Secre_tail"/>
    <property type="match status" value="1"/>
</dbReference>
<sequence length="615" mass="65198">MRHLYPGLLILLFAYLPSTRAPAQETIYWQSFEADAEQNLPYSTDVIPYGAGSLPTWNTVEQIRGIDGPTNGSLFWAARDVDNPISARAVSRLTFDAGDICNLTLPRFVFDYSIIGYDGGDDFGYELYLDGFLERTVILVDGQNGGGVSTPGWISDTVSVPGTAQTAKLVLFFDQNGDDVAGIDNVRVIATGRSGRCTPVCGLKLGEPTVNCVDFTDGPDGLRLSIPYTGAETGVVAQLSGGGTIAGDNPAHHADGKLELSGLSEGGSYLLEVTGGDCDLQLPLEFTTDQCAPSSLVINEVLAAPAEDTNGDGAVTPADEFVEVYNAGSEAHALDGHTLHDASNSGPRFTFAEGTVLAPGESFTVFAGAGTIGDDCNYGIANGFLGLNDDSAESVTLRDAAGRVVAQVSFDDAPAGESLSLFPDGNLAGGYQPHSARQAGITSSPCVQSVMPVGLRSFTATSLHNAVRLDWATDWESNNARFVVERSKAGRVFEHIGTVTGGTSPYVLVDHRPYPGQNIYRLRQIDLDGSEEIHGPVAVRLDSGVLRLYPNPTTGRIYLSGEVGDDEAVTVYRSDGVAVYEGHGPKLELSSLPAGSYYLRLRRGSGTESLRFIKE</sequence>